<evidence type="ECO:0000313" key="6">
    <source>
        <dbReference type="Proteomes" id="UP000339690"/>
    </source>
</evidence>
<keyword evidence="6" id="KW-1185">Reference proteome</keyword>
<evidence type="ECO:0000259" key="4">
    <source>
        <dbReference type="Pfam" id="PF13407"/>
    </source>
</evidence>
<comment type="similarity">
    <text evidence="2">Belongs to the bacterial solute-binding protein 2 family.</text>
</comment>
<dbReference type="GO" id="GO:0030246">
    <property type="term" value="F:carbohydrate binding"/>
    <property type="evidence" value="ECO:0007669"/>
    <property type="project" value="UniProtKB-ARBA"/>
</dbReference>
<dbReference type="AlphaFoldDB" id="A0A5Q2TU33"/>
<dbReference type="Proteomes" id="UP000339690">
    <property type="component" value="Chromosome"/>
</dbReference>
<dbReference type="RefSeq" id="WP_153792460.1">
    <property type="nucleotide sequence ID" value="NZ_CP045915.1"/>
</dbReference>
<dbReference type="Pfam" id="PF13407">
    <property type="entry name" value="Peripla_BP_4"/>
    <property type="match status" value="1"/>
</dbReference>
<sequence length="325" mass="36840">MLRKIFFTILFLIPFSLMLYYGKETFYIDQQAASEQMYDYHFALVTEEVGNNYWRFIEKGAKQAAEQHNIYLEYVGPKVTDTDERLDTLDRMIAANVDAIITKGMSDPRFRQLVQKAKEHNIPVATIDTDNETSGRDFYVGTDNFEAGYLAGKTLIEETEGEQKVVTIIGLKDAQNQMERLEGFEEAISQEKRIELVAVAESNITELGAADATYQLLKSRSDITAIFGISALDGMGIVQAISEFQPTTSPYVLAFDILPETLSLIEDDKIQATIAQYPEEMGKKAVEEMYQLYQNDQPEQIHHTKTGVIMKEDLMNGEVFLKEGE</sequence>
<dbReference type="SUPFAM" id="SSF53822">
    <property type="entry name" value="Periplasmic binding protein-like I"/>
    <property type="match status" value="1"/>
</dbReference>
<dbReference type="InterPro" id="IPR025997">
    <property type="entry name" value="SBP_2_dom"/>
</dbReference>
<evidence type="ECO:0000313" key="5">
    <source>
        <dbReference type="EMBL" id="QGH36288.1"/>
    </source>
</evidence>
<comment type="subcellular location">
    <subcellularLocation>
        <location evidence="1">Cell envelope</location>
    </subcellularLocation>
</comment>
<dbReference type="KEGG" id="grc:GI584_20565"/>
<dbReference type="PANTHER" id="PTHR46847">
    <property type="entry name" value="D-ALLOSE-BINDING PERIPLASMIC PROTEIN-RELATED"/>
    <property type="match status" value="1"/>
</dbReference>
<feature type="domain" description="Periplasmic binding protein" evidence="4">
    <location>
        <begin position="42"/>
        <end position="294"/>
    </location>
</feature>
<protein>
    <submittedName>
        <fullName evidence="5">Substrate-binding domain-containing protein</fullName>
    </submittedName>
</protein>
<evidence type="ECO:0000256" key="3">
    <source>
        <dbReference type="ARBA" id="ARBA00022729"/>
    </source>
</evidence>
<evidence type="ECO:0000256" key="2">
    <source>
        <dbReference type="ARBA" id="ARBA00007639"/>
    </source>
</evidence>
<keyword evidence="3" id="KW-0732">Signal</keyword>
<reference evidence="5 6" key="1">
    <citation type="submission" date="2019-11" db="EMBL/GenBank/DDBJ databases">
        <title>Gracilibacillus salitolerans sp. nov., a moderate halophile isolated from a saline soil in northwest China.</title>
        <authorList>
            <person name="Gan L."/>
        </authorList>
    </citation>
    <scope>NUCLEOTIDE SEQUENCE [LARGE SCALE GENOMIC DNA]</scope>
    <source>
        <strain evidence="5 6">SCU50</strain>
    </source>
</reference>
<dbReference type="PANTHER" id="PTHR46847:SF1">
    <property type="entry name" value="D-ALLOSE-BINDING PERIPLASMIC PROTEIN-RELATED"/>
    <property type="match status" value="1"/>
</dbReference>
<dbReference type="Gene3D" id="3.40.50.2300">
    <property type="match status" value="2"/>
</dbReference>
<dbReference type="EMBL" id="CP045915">
    <property type="protein sequence ID" value="QGH36288.1"/>
    <property type="molecule type" value="Genomic_DNA"/>
</dbReference>
<evidence type="ECO:0000256" key="1">
    <source>
        <dbReference type="ARBA" id="ARBA00004196"/>
    </source>
</evidence>
<organism evidence="5 6">
    <name type="scientific">Gracilibacillus salitolerans</name>
    <dbReference type="NCBI Taxonomy" id="2663022"/>
    <lineage>
        <taxon>Bacteria</taxon>
        <taxon>Bacillati</taxon>
        <taxon>Bacillota</taxon>
        <taxon>Bacilli</taxon>
        <taxon>Bacillales</taxon>
        <taxon>Bacillaceae</taxon>
        <taxon>Gracilibacillus</taxon>
    </lineage>
</organism>
<name>A0A5Q2TU33_9BACI</name>
<gene>
    <name evidence="5" type="ORF">GI584_20565</name>
</gene>
<dbReference type="InterPro" id="IPR028082">
    <property type="entry name" value="Peripla_BP_I"/>
</dbReference>
<accession>A0A5Q2TU33</accession>
<dbReference type="GO" id="GO:0030313">
    <property type="term" value="C:cell envelope"/>
    <property type="evidence" value="ECO:0007669"/>
    <property type="project" value="UniProtKB-SubCell"/>
</dbReference>
<proteinExistence type="inferred from homology"/>